<comment type="pathway">
    <text evidence="1">Protein modification; protein neddylation.</text>
</comment>
<feature type="active site" description="Glycyl thioester intermediate" evidence="8">
    <location>
        <position position="116"/>
    </location>
</feature>
<keyword evidence="2" id="KW-0808">Transferase</keyword>
<dbReference type="HOGENOM" id="CLU_030988_6_4_1"/>
<dbReference type="Proteomes" id="UP000014500">
    <property type="component" value="Unassembled WGS sequence"/>
</dbReference>
<evidence type="ECO:0000313" key="11">
    <source>
        <dbReference type="EnsemblMetazoa" id="SMAR013449-PA"/>
    </source>
</evidence>
<keyword evidence="5 9" id="KW-0067">ATP-binding</keyword>
<dbReference type="STRING" id="126957.T1JHW8"/>
<proteinExistence type="inferred from homology"/>
<evidence type="ECO:0000256" key="5">
    <source>
        <dbReference type="ARBA" id="ARBA00022840"/>
    </source>
</evidence>
<evidence type="ECO:0000256" key="7">
    <source>
        <dbReference type="ARBA" id="ARBA00044047"/>
    </source>
</evidence>
<reference evidence="11" key="2">
    <citation type="submission" date="2015-02" db="UniProtKB">
        <authorList>
            <consortium name="EnsemblMetazoa"/>
        </authorList>
    </citation>
    <scope>IDENTIFICATION</scope>
</reference>
<dbReference type="SMART" id="SM00212">
    <property type="entry name" value="UBCc"/>
    <property type="match status" value="1"/>
</dbReference>
<dbReference type="FunFam" id="3.10.110.10:FF:000033">
    <property type="entry name" value="NEDD8-conjugating enzyme UBE2F"/>
    <property type="match status" value="1"/>
</dbReference>
<keyword evidence="12" id="KW-1185">Reference proteome</keyword>
<dbReference type="InterPro" id="IPR000608">
    <property type="entry name" value="UBC"/>
</dbReference>
<evidence type="ECO:0000256" key="9">
    <source>
        <dbReference type="RuleBase" id="RU362109"/>
    </source>
</evidence>
<keyword evidence="4 9" id="KW-0833">Ubl conjugation pathway</keyword>
<organism evidence="11 12">
    <name type="scientific">Strigamia maritima</name>
    <name type="common">European centipede</name>
    <name type="synonym">Geophilus maritimus</name>
    <dbReference type="NCBI Taxonomy" id="126957"/>
    <lineage>
        <taxon>Eukaryota</taxon>
        <taxon>Metazoa</taxon>
        <taxon>Ecdysozoa</taxon>
        <taxon>Arthropoda</taxon>
        <taxon>Myriapoda</taxon>
        <taxon>Chilopoda</taxon>
        <taxon>Pleurostigmophora</taxon>
        <taxon>Geophilomorpha</taxon>
        <taxon>Linotaeniidae</taxon>
        <taxon>Strigamia</taxon>
    </lineage>
</organism>
<dbReference type="GO" id="GO:0005524">
    <property type="term" value="F:ATP binding"/>
    <property type="evidence" value="ECO:0007669"/>
    <property type="project" value="UniProtKB-UniRule"/>
</dbReference>
<dbReference type="AlphaFoldDB" id="T1JHW8"/>
<dbReference type="Pfam" id="PF00179">
    <property type="entry name" value="UQ_con"/>
    <property type="match status" value="1"/>
</dbReference>
<dbReference type="PhylomeDB" id="T1JHW8"/>
<dbReference type="PANTHER" id="PTHR24067">
    <property type="entry name" value="UBIQUITIN-CONJUGATING ENZYME E2"/>
    <property type="match status" value="1"/>
</dbReference>
<dbReference type="EC" id="2.3.2.34" evidence="7"/>
<name>T1JHW8_STRMM</name>
<evidence type="ECO:0000259" key="10">
    <source>
        <dbReference type="PROSITE" id="PS50127"/>
    </source>
</evidence>
<evidence type="ECO:0000256" key="4">
    <source>
        <dbReference type="ARBA" id="ARBA00022786"/>
    </source>
</evidence>
<dbReference type="OMA" id="NIEVAEH"/>
<protein>
    <recommendedName>
        <fullName evidence="7">E2 NEDD8-conjugating enzyme</fullName>
        <ecNumber evidence="7">2.3.2.34</ecNumber>
    </recommendedName>
</protein>
<dbReference type="CDD" id="cd23794">
    <property type="entry name" value="UBCc_UBE2F_UBE2M"/>
    <property type="match status" value="1"/>
</dbReference>
<keyword evidence="3 9" id="KW-0547">Nucleotide-binding</keyword>
<dbReference type="eggNOG" id="KOG0420">
    <property type="taxonomic scope" value="Eukaryota"/>
</dbReference>
<feature type="domain" description="UBC core" evidence="10">
    <location>
        <begin position="32"/>
        <end position="185"/>
    </location>
</feature>
<evidence type="ECO:0000256" key="6">
    <source>
        <dbReference type="ARBA" id="ARBA00043698"/>
    </source>
</evidence>
<evidence type="ECO:0000256" key="2">
    <source>
        <dbReference type="ARBA" id="ARBA00022679"/>
    </source>
</evidence>
<dbReference type="EnsemblMetazoa" id="SMAR013449-RA">
    <property type="protein sequence ID" value="SMAR013449-PA"/>
    <property type="gene ID" value="SMAR013449"/>
</dbReference>
<dbReference type="GO" id="GO:0045116">
    <property type="term" value="P:protein neddylation"/>
    <property type="evidence" value="ECO:0007669"/>
    <property type="project" value="UniProtKB-ARBA"/>
</dbReference>
<dbReference type="EMBL" id="JH431691">
    <property type="status" value="NOT_ANNOTATED_CDS"/>
    <property type="molecule type" value="Genomic_DNA"/>
</dbReference>
<accession>T1JHW8</accession>
<reference evidence="12" key="1">
    <citation type="submission" date="2011-05" db="EMBL/GenBank/DDBJ databases">
        <authorList>
            <person name="Richards S.R."/>
            <person name="Qu J."/>
            <person name="Jiang H."/>
            <person name="Jhangiani S.N."/>
            <person name="Agravi P."/>
            <person name="Goodspeed R."/>
            <person name="Gross S."/>
            <person name="Mandapat C."/>
            <person name="Jackson L."/>
            <person name="Mathew T."/>
            <person name="Pu L."/>
            <person name="Thornton R."/>
            <person name="Saada N."/>
            <person name="Wilczek-Boney K.B."/>
            <person name="Lee S."/>
            <person name="Kovar C."/>
            <person name="Wu Y."/>
            <person name="Scherer S.E."/>
            <person name="Worley K.C."/>
            <person name="Muzny D.M."/>
            <person name="Gibbs R."/>
        </authorList>
    </citation>
    <scope>NUCLEOTIDE SEQUENCE</scope>
    <source>
        <strain evidence="12">Brora</strain>
    </source>
</reference>
<evidence type="ECO:0000256" key="3">
    <source>
        <dbReference type="ARBA" id="ARBA00022741"/>
    </source>
</evidence>
<dbReference type="Gene3D" id="3.10.110.10">
    <property type="entry name" value="Ubiquitin Conjugating Enzyme"/>
    <property type="match status" value="1"/>
</dbReference>
<dbReference type="InterPro" id="IPR023313">
    <property type="entry name" value="UBQ-conjugating_AS"/>
</dbReference>
<sequence>MLTLSKKLKKTFEANNTEPLATCANVCKRISVRDKLLVKEVSELQSNLPPTCQMKFDNPHQLHKFKLTIRPDEGHWKGGRFRFNIHVTEEYNLMPPKVKCNTRLWHPNITEQGEICLSLLRENSVDGLGWTPTRRLKDVVWGLNSLFTDLVNFEDPLNIEAAEQYRNDKDDFNSKVSKYVELYATS</sequence>
<dbReference type="GO" id="GO:0061654">
    <property type="term" value="F:NEDD8 conjugating enzyme activity"/>
    <property type="evidence" value="ECO:0007669"/>
    <property type="project" value="UniProtKB-EC"/>
</dbReference>
<dbReference type="SUPFAM" id="SSF54495">
    <property type="entry name" value="UBC-like"/>
    <property type="match status" value="1"/>
</dbReference>
<evidence type="ECO:0000256" key="8">
    <source>
        <dbReference type="PROSITE-ProRule" id="PRU10133"/>
    </source>
</evidence>
<evidence type="ECO:0000256" key="1">
    <source>
        <dbReference type="ARBA" id="ARBA00005032"/>
    </source>
</evidence>
<dbReference type="InterPro" id="IPR050113">
    <property type="entry name" value="Ub_conjugating_enzyme"/>
</dbReference>
<comment type="catalytic activity">
    <reaction evidence="6">
        <text>[E1 NEDD8-activating enzyme]-S-[NEDD8 protein]-yl-L-cysteine + [E2 NEDD8-conjugating enzyme]-L-cysteine = [E1 NEDD8-activating enzyme]-L-cysteine + [E2 NEDD8-conjugating enzyme]-S-[NEDD8-protein]-yl-L-cysteine.</text>
        <dbReference type="EC" id="2.3.2.34"/>
    </reaction>
</comment>
<dbReference type="PROSITE" id="PS00183">
    <property type="entry name" value="UBC_1"/>
    <property type="match status" value="1"/>
</dbReference>
<dbReference type="PROSITE" id="PS50127">
    <property type="entry name" value="UBC_2"/>
    <property type="match status" value="1"/>
</dbReference>
<comment type="similarity">
    <text evidence="9">Belongs to the ubiquitin-conjugating enzyme family.</text>
</comment>
<evidence type="ECO:0000313" key="12">
    <source>
        <dbReference type="Proteomes" id="UP000014500"/>
    </source>
</evidence>
<dbReference type="InterPro" id="IPR016135">
    <property type="entry name" value="UBQ-conjugating_enzyme/RWD"/>
</dbReference>